<keyword evidence="4" id="KW-1185">Reference proteome</keyword>
<accession>A0A165XKJ3</accession>
<dbReference type="Pfam" id="PF11064">
    <property type="entry name" value="DUF2865"/>
    <property type="match status" value="1"/>
</dbReference>
<organism evidence="3 4">
    <name type="scientific">Pseudovibrio axinellae</name>
    <dbReference type="NCBI Taxonomy" id="989403"/>
    <lineage>
        <taxon>Bacteria</taxon>
        <taxon>Pseudomonadati</taxon>
        <taxon>Pseudomonadota</taxon>
        <taxon>Alphaproteobacteria</taxon>
        <taxon>Hyphomicrobiales</taxon>
        <taxon>Stappiaceae</taxon>
        <taxon>Pseudovibrio</taxon>
    </lineage>
</organism>
<dbReference type="RefSeq" id="WP_068007160.1">
    <property type="nucleotide sequence ID" value="NZ_FOFM01000001.1"/>
</dbReference>
<evidence type="ECO:0000313" key="4">
    <source>
        <dbReference type="Proteomes" id="UP000076577"/>
    </source>
</evidence>
<dbReference type="InterPro" id="IPR021293">
    <property type="entry name" value="DUF2865"/>
</dbReference>
<dbReference type="STRING" id="989403.SAMN05421798_101238"/>
<evidence type="ECO:0000313" key="3">
    <source>
        <dbReference type="EMBL" id="KZL17794.1"/>
    </source>
</evidence>
<dbReference type="EMBL" id="LMCB01000029">
    <property type="protein sequence ID" value="KZL17794.1"/>
    <property type="molecule type" value="Genomic_DNA"/>
</dbReference>
<feature type="chain" id="PRO_5007869026" description="DUF2865 domain-containing protein" evidence="2">
    <location>
        <begin position="30"/>
        <end position="346"/>
    </location>
</feature>
<dbReference type="PATRIC" id="fig|989403.3.peg.3122"/>
<evidence type="ECO:0000256" key="1">
    <source>
        <dbReference type="SAM" id="MobiDB-lite"/>
    </source>
</evidence>
<reference evidence="3 4" key="1">
    <citation type="journal article" date="2016" name="Front. Microbiol.">
        <title>Comparative Genomic Analysis Reveals a Diverse Repertoire of Genes Involved in Prokaryote-Eukaryote Interactions within the Pseudovibrio Genus.</title>
        <authorList>
            <person name="Romano S."/>
            <person name="Fernandez-Guerra A."/>
            <person name="Reen F.J."/>
            <person name="Glockner F.O."/>
            <person name="Crowley S.P."/>
            <person name="O'Sullivan O."/>
            <person name="Cotter P.D."/>
            <person name="Adams C."/>
            <person name="Dobson A.D."/>
            <person name="O'Gara F."/>
        </authorList>
    </citation>
    <scope>NUCLEOTIDE SEQUENCE [LARGE SCALE GENOMIC DNA]</scope>
    <source>
        <strain evidence="3 4">Ad2</strain>
    </source>
</reference>
<keyword evidence="2" id="KW-0732">Signal</keyword>
<comment type="caution">
    <text evidence="3">The sequence shown here is derived from an EMBL/GenBank/DDBJ whole genome shotgun (WGS) entry which is preliminary data.</text>
</comment>
<sequence>MITSRNFHSLATAALTLATSLIWAQGAFARPQVCDKLEAEFIELSEQVDNAGGPNSWQNAYEQQIGHIRNIQSQMSSNGCNGSFGPAQCQQLNSSLQQMNENLVYLDSQRQQELYSNALQDRLNEVSQALVDLDCSGRSNQLTPPARVNQQPLELAPRSTAGFSSSKQQFASMCVRKCDGYYFPINPNSTAEDLTEDEEICQALCPGQDTELYVFRVPQETPSQMQSLSGAPYTSLANAYSFRQQNNPACSCDANASQAGGLDLAPSTPPLDQAIQTGELGELTPAATPTYPAIPSQGELRQNIDVNGAQSENPEPALVQNKFVPREVEPREGPIRKVGPKFFPDQ</sequence>
<name>A0A165XKJ3_9HYPH</name>
<evidence type="ECO:0008006" key="5">
    <source>
        <dbReference type="Google" id="ProtNLM"/>
    </source>
</evidence>
<dbReference type="AlphaFoldDB" id="A0A165XKJ3"/>
<protein>
    <recommendedName>
        <fullName evidence="5">DUF2865 domain-containing protein</fullName>
    </recommendedName>
</protein>
<gene>
    <name evidence="3" type="ORF">PsAD2_02912</name>
</gene>
<feature type="signal peptide" evidence="2">
    <location>
        <begin position="1"/>
        <end position="29"/>
    </location>
</feature>
<evidence type="ECO:0000256" key="2">
    <source>
        <dbReference type="SAM" id="SignalP"/>
    </source>
</evidence>
<dbReference type="Proteomes" id="UP000076577">
    <property type="component" value="Unassembled WGS sequence"/>
</dbReference>
<feature type="region of interest" description="Disordered" evidence="1">
    <location>
        <begin position="326"/>
        <end position="346"/>
    </location>
</feature>
<proteinExistence type="predicted"/>
<feature type="compositionally biased region" description="Basic and acidic residues" evidence="1">
    <location>
        <begin position="326"/>
        <end position="335"/>
    </location>
</feature>
<dbReference type="OrthoDB" id="7850882at2"/>